<dbReference type="Pfam" id="PF10005">
    <property type="entry name" value="Zn_ribbon_DZR_6"/>
    <property type="match status" value="1"/>
</dbReference>
<organism evidence="2 3">
    <name type="scientific">Roseimaritima multifibrata</name>
    <dbReference type="NCBI Taxonomy" id="1930274"/>
    <lineage>
        <taxon>Bacteria</taxon>
        <taxon>Pseudomonadati</taxon>
        <taxon>Planctomycetota</taxon>
        <taxon>Planctomycetia</taxon>
        <taxon>Pirellulales</taxon>
        <taxon>Pirellulaceae</taxon>
        <taxon>Roseimaritima</taxon>
    </lineage>
</organism>
<reference evidence="2 3" key="1">
    <citation type="submission" date="2019-02" db="EMBL/GenBank/DDBJ databases">
        <title>Deep-cultivation of Planctomycetes and their phenomic and genomic characterization uncovers novel biology.</title>
        <authorList>
            <person name="Wiegand S."/>
            <person name="Jogler M."/>
            <person name="Boedeker C."/>
            <person name="Pinto D."/>
            <person name="Vollmers J."/>
            <person name="Rivas-Marin E."/>
            <person name="Kohn T."/>
            <person name="Peeters S.H."/>
            <person name="Heuer A."/>
            <person name="Rast P."/>
            <person name="Oberbeckmann S."/>
            <person name="Bunk B."/>
            <person name="Jeske O."/>
            <person name="Meyerdierks A."/>
            <person name="Storesund J.E."/>
            <person name="Kallscheuer N."/>
            <person name="Luecker S."/>
            <person name="Lage O.M."/>
            <person name="Pohl T."/>
            <person name="Merkel B.J."/>
            <person name="Hornburger P."/>
            <person name="Mueller R.-W."/>
            <person name="Bruemmer F."/>
            <person name="Labrenz M."/>
            <person name="Spormann A.M."/>
            <person name="Op den Camp H."/>
            <person name="Overmann J."/>
            <person name="Amann R."/>
            <person name="Jetten M.S.M."/>
            <person name="Mascher T."/>
            <person name="Medema M.H."/>
            <person name="Devos D.P."/>
            <person name="Kaster A.-K."/>
            <person name="Ovreas L."/>
            <person name="Rohde M."/>
            <person name="Galperin M.Y."/>
            <person name="Jogler C."/>
        </authorList>
    </citation>
    <scope>NUCLEOTIDE SEQUENCE [LARGE SCALE GENOMIC DNA]</scope>
    <source>
        <strain evidence="2 3">FF011L</strain>
    </source>
</reference>
<dbReference type="InterPro" id="IPR011201">
    <property type="entry name" value="Zinc-ribbon_6_bact"/>
</dbReference>
<evidence type="ECO:0000313" key="3">
    <source>
        <dbReference type="Proteomes" id="UP000320672"/>
    </source>
</evidence>
<evidence type="ECO:0000259" key="1">
    <source>
        <dbReference type="Pfam" id="PF10005"/>
    </source>
</evidence>
<evidence type="ECO:0000313" key="2">
    <source>
        <dbReference type="EMBL" id="QDS92900.1"/>
    </source>
</evidence>
<proteinExistence type="predicted"/>
<dbReference type="RefSeq" id="WP_145351080.1">
    <property type="nucleotide sequence ID" value="NZ_CP036262.1"/>
</dbReference>
<dbReference type="KEGG" id="rml:FF011L_16540"/>
<keyword evidence="3" id="KW-1185">Reference proteome</keyword>
<dbReference type="Proteomes" id="UP000320672">
    <property type="component" value="Chromosome"/>
</dbReference>
<name>A0A517MDD0_9BACT</name>
<sequence>MITFPCQCGNKLFFGSTHCVRCQNRVRMCPLCRQITSAGKTDGPWACGNPSCAVELRACKNYLKHSFCNRGVVQAGNELCNYCQLNRVLPDLTVTGNLKKWRKLERAKHRVLYDLEGLGFPLHGQNPELYFEFKSGATSHAHGCVSVDLAEADSVHREKIRVKFREPHRTLVGHLRHELGHYYWEVVVASNCLEDFRKAFGDERQPRYSVAKDAYYASDTNEHWQQEFVSEYATMHPWEDFAETFGTFLDIVALLNTTQHFGWSQFDPHDFKSMLTAYQRVGVAANEMNRDMGMLDLVPEVFTPPVARKLEFIDRLRRG</sequence>
<protein>
    <recommendedName>
        <fullName evidence="1">Zinc-ribbon domain-containing protein</fullName>
    </recommendedName>
</protein>
<dbReference type="AlphaFoldDB" id="A0A517MDD0"/>
<dbReference type="Pfam" id="PF15887">
    <property type="entry name" value="Peptidase_Mx"/>
    <property type="match status" value="1"/>
</dbReference>
<feature type="domain" description="Zinc-ribbon" evidence="1">
    <location>
        <begin position="4"/>
        <end position="93"/>
    </location>
</feature>
<dbReference type="OrthoDB" id="256753at2"/>
<dbReference type="Gene3D" id="3.40.390.70">
    <property type="match status" value="1"/>
</dbReference>
<gene>
    <name evidence="2" type="ORF">FF011L_16540</name>
</gene>
<accession>A0A517MDD0</accession>
<dbReference type="EMBL" id="CP036262">
    <property type="protein sequence ID" value="QDS92900.1"/>
    <property type="molecule type" value="Genomic_DNA"/>
</dbReference>
<dbReference type="InterPro" id="IPR031321">
    <property type="entry name" value="UCP012641"/>
</dbReference>